<gene>
    <name evidence="6" type="ORF">NIES593_01655</name>
</gene>
<evidence type="ECO:0000256" key="2">
    <source>
        <dbReference type="ARBA" id="ARBA00006739"/>
    </source>
</evidence>
<dbReference type="InterPro" id="IPR029044">
    <property type="entry name" value="Nucleotide-diphossugar_trans"/>
</dbReference>
<keyword evidence="7" id="KW-1185">Reference proteome</keyword>
<protein>
    <submittedName>
        <fullName evidence="6">Glycosyltransferase</fullName>
    </submittedName>
</protein>
<evidence type="ECO:0000256" key="3">
    <source>
        <dbReference type="ARBA" id="ARBA00022676"/>
    </source>
</evidence>
<dbReference type="PANTHER" id="PTHR43179:SF12">
    <property type="entry name" value="GALACTOFURANOSYLTRANSFERASE GLFT2"/>
    <property type="match status" value="1"/>
</dbReference>
<dbReference type="RefSeq" id="WP_073597909.1">
    <property type="nucleotide sequence ID" value="NZ_MRCB01000001.1"/>
</dbReference>
<dbReference type="GO" id="GO:0016757">
    <property type="term" value="F:glycosyltransferase activity"/>
    <property type="evidence" value="ECO:0007669"/>
    <property type="project" value="UniProtKB-KW"/>
</dbReference>
<evidence type="ECO:0000313" key="6">
    <source>
        <dbReference type="EMBL" id="OKH26778.1"/>
    </source>
</evidence>
<keyword evidence="4 6" id="KW-0808">Transferase</keyword>
<dbReference type="STRING" id="1921803.NIES593_01655"/>
<comment type="caution">
    <text evidence="6">The sequence shown here is derived from an EMBL/GenBank/DDBJ whole genome shotgun (WGS) entry which is preliminary data.</text>
</comment>
<dbReference type="Pfam" id="PF00535">
    <property type="entry name" value="Glycos_transf_2"/>
    <property type="match status" value="1"/>
</dbReference>
<dbReference type="InterPro" id="IPR001173">
    <property type="entry name" value="Glyco_trans_2-like"/>
</dbReference>
<dbReference type="SUPFAM" id="SSF53448">
    <property type="entry name" value="Nucleotide-diphospho-sugar transferases"/>
    <property type="match status" value="1"/>
</dbReference>
<dbReference type="AlphaFoldDB" id="A0A1U7HTB1"/>
<dbReference type="Gene3D" id="3.90.550.10">
    <property type="entry name" value="Spore Coat Polysaccharide Biosynthesis Protein SpsA, Chain A"/>
    <property type="match status" value="1"/>
</dbReference>
<keyword evidence="3" id="KW-0328">Glycosyltransferase</keyword>
<feature type="domain" description="Glycosyltransferase 2-like" evidence="5">
    <location>
        <begin position="7"/>
        <end position="131"/>
    </location>
</feature>
<dbReference type="EMBL" id="MRCB01000001">
    <property type="protein sequence ID" value="OKH26778.1"/>
    <property type="molecule type" value="Genomic_DNA"/>
</dbReference>
<evidence type="ECO:0000256" key="4">
    <source>
        <dbReference type="ARBA" id="ARBA00022679"/>
    </source>
</evidence>
<reference evidence="6 7" key="1">
    <citation type="submission" date="2016-11" db="EMBL/GenBank/DDBJ databases">
        <title>Draft Genome Sequences of Nine Cyanobacterial Strains from Diverse Habitats.</title>
        <authorList>
            <person name="Zhu T."/>
            <person name="Hou S."/>
            <person name="Lu X."/>
            <person name="Hess W.R."/>
        </authorList>
    </citation>
    <scope>NUCLEOTIDE SEQUENCE [LARGE SCALE GENOMIC DNA]</scope>
    <source>
        <strain evidence="6 7">NIES-593</strain>
    </source>
</reference>
<evidence type="ECO:0000256" key="1">
    <source>
        <dbReference type="ARBA" id="ARBA00004776"/>
    </source>
</evidence>
<evidence type="ECO:0000313" key="7">
    <source>
        <dbReference type="Proteomes" id="UP000186868"/>
    </source>
</evidence>
<dbReference type="CDD" id="cd00761">
    <property type="entry name" value="Glyco_tranf_GTA_type"/>
    <property type="match status" value="1"/>
</dbReference>
<name>A0A1U7HTB1_9CYAN</name>
<dbReference type="Proteomes" id="UP000186868">
    <property type="component" value="Unassembled WGS sequence"/>
</dbReference>
<comment type="similarity">
    <text evidence="2">Belongs to the glycosyltransferase 2 family.</text>
</comment>
<organism evidence="6 7">
    <name type="scientific">Hydrococcus rivularis NIES-593</name>
    <dbReference type="NCBI Taxonomy" id="1921803"/>
    <lineage>
        <taxon>Bacteria</taxon>
        <taxon>Bacillati</taxon>
        <taxon>Cyanobacteriota</taxon>
        <taxon>Cyanophyceae</taxon>
        <taxon>Pleurocapsales</taxon>
        <taxon>Hydrococcaceae</taxon>
        <taxon>Hydrococcus</taxon>
    </lineage>
</organism>
<dbReference type="NCBIfam" id="NF038299">
    <property type="entry name" value="EPS_HpsN"/>
    <property type="match status" value="1"/>
</dbReference>
<evidence type="ECO:0000259" key="5">
    <source>
        <dbReference type="Pfam" id="PF00535"/>
    </source>
</evidence>
<dbReference type="OrthoDB" id="9771846at2"/>
<dbReference type="PANTHER" id="PTHR43179">
    <property type="entry name" value="RHAMNOSYLTRANSFERASE WBBL"/>
    <property type="match status" value="1"/>
</dbReference>
<accession>A0A1U7HTB1</accession>
<sequence length="342" mass="39408">MVFPSISVIIPTYRREEPLQETLEDVLKQDYPAFEVLVIDQTPTHTPTVEAYLEQLAESGKIRWFRVNWASLPGARNYGVRRATGEIILFIDDDVKLPERYLQAHARNYQERPEIGAVAGRVFDRMKLADSQKINPKDSPYSIDYLPPQAMDPGIAWYYIDLVHTVKPQRVISTRGCNMSLRRDIFTEHGIWFDERFRGSAVREESDFCLRLRQTGYQIWYDPEAYLVHLGEETGGCHDINTRSLQYQLTFYHNHFLMALKNLTPVQQLRLYAKLFDCHVLGNPPCNKSGSPIKILTRGIFYSLGFLDALSTLVKSLWENGQIYSRQDLEGSAVPVTQEAKV</sequence>
<comment type="pathway">
    <text evidence="1">Cell wall biogenesis; cell wall polysaccharide biosynthesis.</text>
</comment>
<proteinExistence type="inferred from homology"/>